<keyword evidence="4 6" id="KW-1133">Transmembrane helix</keyword>
<proteinExistence type="predicted"/>
<feature type="transmembrane region" description="Helical" evidence="6">
    <location>
        <begin position="87"/>
        <end position="106"/>
    </location>
</feature>
<comment type="subcellular location">
    <subcellularLocation>
        <location evidence="1">Cell membrane</location>
        <topology evidence="1">Multi-pass membrane protein</topology>
    </subcellularLocation>
</comment>
<evidence type="ECO:0000259" key="7">
    <source>
        <dbReference type="Pfam" id="PF00482"/>
    </source>
</evidence>
<dbReference type="OrthoDB" id="9810662at2"/>
<dbReference type="EMBL" id="FNEM01000003">
    <property type="protein sequence ID" value="SDI79495.1"/>
    <property type="molecule type" value="Genomic_DNA"/>
</dbReference>
<evidence type="ECO:0000313" key="8">
    <source>
        <dbReference type="EMBL" id="SDI79495.1"/>
    </source>
</evidence>
<dbReference type="Pfam" id="PF00482">
    <property type="entry name" value="T2SSF"/>
    <property type="match status" value="1"/>
</dbReference>
<feature type="domain" description="Type II secretion system protein GspF" evidence="7">
    <location>
        <begin position="153"/>
        <end position="279"/>
    </location>
</feature>
<evidence type="ECO:0000256" key="3">
    <source>
        <dbReference type="ARBA" id="ARBA00022692"/>
    </source>
</evidence>
<feature type="transmembrane region" description="Helical" evidence="6">
    <location>
        <begin position="112"/>
        <end position="134"/>
    </location>
</feature>
<accession>A0A1G8NH64</accession>
<sequence>MASLPPYGFYLVALLCALLLAWVGVRVWERFAIRWSVNSLLGSSGSERSRGQGWDRLVSPFSFNQGEVEKKLNAAGIYPRWVAQSYYFLKFIPFVVVLAVALYLVLRGHLSSTRFVLLISLSAVGFLVMPDLYLEMRGKRLVRQISGRLPFLLDLMNVCVHTGMTIEASLAHLAGELVMVDPHLARVVRVTVERSKVVGIEKAINEFYELVPTSETQSFVMTIVQSLQYGSSVGPVLSSLATDIREINMMNLEEKIGKLGAKMSIPLILFIMVPIVVLIAAPGIVRMMS</sequence>
<evidence type="ECO:0000256" key="1">
    <source>
        <dbReference type="ARBA" id="ARBA00004651"/>
    </source>
</evidence>
<organism evidence="8 9">
    <name type="scientific">Ferrimonas sediminum</name>
    <dbReference type="NCBI Taxonomy" id="718193"/>
    <lineage>
        <taxon>Bacteria</taxon>
        <taxon>Pseudomonadati</taxon>
        <taxon>Pseudomonadota</taxon>
        <taxon>Gammaproteobacteria</taxon>
        <taxon>Alteromonadales</taxon>
        <taxon>Ferrimonadaceae</taxon>
        <taxon>Ferrimonas</taxon>
    </lineage>
</organism>
<dbReference type="InterPro" id="IPR018076">
    <property type="entry name" value="T2SS_GspF_dom"/>
</dbReference>
<gene>
    <name evidence="8" type="ORF">SAMN04488540_103126</name>
</gene>
<dbReference type="Proteomes" id="UP000199527">
    <property type="component" value="Unassembled WGS sequence"/>
</dbReference>
<evidence type="ECO:0000256" key="5">
    <source>
        <dbReference type="ARBA" id="ARBA00023136"/>
    </source>
</evidence>
<keyword evidence="5 6" id="KW-0472">Membrane</keyword>
<evidence type="ECO:0000256" key="2">
    <source>
        <dbReference type="ARBA" id="ARBA00022475"/>
    </source>
</evidence>
<dbReference type="PANTHER" id="PTHR35007">
    <property type="entry name" value="INTEGRAL MEMBRANE PROTEIN-RELATED"/>
    <property type="match status" value="1"/>
</dbReference>
<feature type="transmembrane region" description="Helical" evidence="6">
    <location>
        <begin position="6"/>
        <end position="25"/>
    </location>
</feature>
<protein>
    <submittedName>
        <fullName evidence="8">Tight adherence protein C</fullName>
    </submittedName>
</protein>
<feature type="transmembrane region" description="Helical" evidence="6">
    <location>
        <begin position="265"/>
        <end position="285"/>
    </location>
</feature>
<evidence type="ECO:0000313" key="9">
    <source>
        <dbReference type="Proteomes" id="UP000199527"/>
    </source>
</evidence>
<dbReference type="PANTHER" id="PTHR35007:SF2">
    <property type="entry name" value="PILUS ASSEMBLE PROTEIN"/>
    <property type="match status" value="1"/>
</dbReference>
<dbReference type="RefSeq" id="WP_090362964.1">
    <property type="nucleotide sequence ID" value="NZ_FNEM01000003.1"/>
</dbReference>
<dbReference type="GO" id="GO:0005886">
    <property type="term" value="C:plasma membrane"/>
    <property type="evidence" value="ECO:0007669"/>
    <property type="project" value="UniProtKB-SubCell"/>
</dbReference>
<evidence type="ECO:0000256" key="4">
    <source>
        <dbReference type="ARBA" id="ARBA00022989"/>
    </source>
</evidence>
<name>A0A1G8NH64_9GAMM</name>
<keyword evidence="3 6" id="KW-0812">Transmembrane</keyword>
<keyword evidence="2" id="KW-1003">Cell membrane</keyword>
<keyword evidence="9" id="KW-1185">Reference proteome</keyword>
<dbReference type="AlphaFoldDB" id="A0A1G8NH64"/>
<evidence type="ECO:0000256" key="6">
    <source>
        <dbReference type="SAM" id="Phobius"/>
    </source>
</evidence>
<reference evidence="9" key="1">
    <citation type="submission" date="2016-10" db="EMBL/GenBank/DDBJ databases">
        <authorList>
            <person name="Varghese N."/>
            <person name="Submissions S."/>
        </authorList>
    </citation>
    <scope>NUCLEOTIDE SEQUENCE [LARGE SCALE GENOMIC DNA]</scope>
    <source>
        <strain evidence="9">DSM 23317</strain>
    </source>
</reference>